<dbReference type="Proteomes" id="UP000037510">
    <property type="component" value="Unassembled WGS sequence"/>
</dbReference>
<evidence type="ECO:0000313" key="3">
    <source>
        <dbReference type="Proteomes" id="UP000037510"/>
    </source>
</evidence>
<protein>
    <submittedName>
        <fullName evidence="2">Uncharacterized protein</fullName>
    </submittedName>
</protein>
<name>A0A0L7KSY5_OPEBR</name>
<accession>A0A0L7KSY5</accession>
<dbReference type="InterPro" id="IPR005312">
    <property type="entry name" value="DUF1759"/>
</dbReference>
<proteinExistence type="predicted"/>
<feature type="non-terminal residue" evidence="2">
    <location>
        <position position="502"/>
    </location>
</feature>
<dbReference type="PANTHER" id="PTHR22954">
    <property type="entry name" value="RETROVIRAL PROTEASE-RELATED"/>
    <property type="match status" value="1"/>
</dbReference>
<comment type="caution">
    <text evidence="2">The sequence shown here is derived from an EMBL/GenBank/DDBJ whole genome shotgun (WGS) entry which is preliminary data.</text>
</comment>
<dbReference type="EMBL" id="JTDY01005996">
    <property type="protein sequence ID" value="KOB66387.1"/>
    <property type="molecule type" value="Genomic_DNA"/>
</dbReference>
<gene>
    <name evidence="2" type="ORF">OBRU01_21088</name>
</gene>
<feature type="region of interest" description="Disordered" evidence="1">
    <location>
        <begin position="96"/>
        <end position="117"/>
    </location>
</feature>
<organism evidence="2 3">
    <name type="scientific">Operophtera brumata</name>
    <name type="common">Winter moth</name>
    <name type="synonym">Phalaena brumata</name>
    <dbReference type="NCBI Taxonomy" id="104452"/>
    <lineage>
        <taxon>Eukaryota</taxon>
        <taxon>Metazoa</taxon>
        <taxon>Ecdysozoa</taxon>
        <taxon>Arthropoda</taxon>
        <taxon>Hexapoda</taxon>
        <taxon>Insecta</taxon>
        <taxon>Pterygota</taxon>
        <taxon>Neoptera</taxon>
        <taxon>Endopterygota</taxon>
        <taxon>Lepidoptera</taxon>
        <taxon>Glossata</taxon>
        <taxon>Ditrysia</taxon>
        <taxon>Geometroidea</taxon>
        <taxon>Geometridae</taxon>
        <taxon>Larentiinae</taxon>
        <taxon>Operophtera</taxon>
    </lineage>
</organism>
<keyword evidence="3" id="KW-1185">Reference proteome</keyword>
<sequence length="502" mass="59524">MSLLEDLLSNQQQITAGIHTLHSNFKKDGSDRKTADYIKRRIETLDGYWQEFKTNHEQLMRFSDKSNDYFVSNHYQRAKEMYTSVREKILSTPTAPIIQPSTPLASKPTDTPEMFTKSQGVTSKKDDLIKKQISNFKAFARTVSNIDMDIITEKWEFQDILKNLESRWSGIDKVHWELDSESDSSNEQYEKTFSEHERTYNDMKKALNSKLWSMSHREKTTPQMEVPNFHGNYHQWVCFKDLFTEAIHSNSFLSNAQKMQFLKSKVKGEAERLIQHLNISSDNYSICWEILQQRYNNKKMIFSSHMNILLNLPVMQQASRITASIHRLHSNFKKDGSDRKTADYIKRRIETIDGYWQEFKTNHEQLIRFSDDSNDYFQISNFKAFARTVSNIDMDIITEKWEFQDIFKNLESRWSSIDKVHWELDNESDSSNEQYEKTFSEHERTYNDMKKSLNSKLWSMSHREKTTPQMEVPNFHGEAERLIQHLNISSDNYSICWEILQQ</sequence>
<reference evidence="2 3" key="1">
    <citation type="journal article" date="2015" name="Genome Biol. Evol.">
        <title>The genome of winter moth (Operophtera brumata) provides a genomic perspective on sexual dimorphism and phenology.</title>
        <authorList>
            <person name="Derks M.F."/>
            <person name="Smit S."/>
            <person name="Salis L."/>
            <person name="Schijlen E."/>
            <person name="Bossers A."/>
            <person name="Mateman C."/>
            <person name="Pijl A.S."/>
            <person name="de Ridder D."/>
            <person name="Groenen M.A."/>
            <person name="Visser M.E."/>
            <person name="Megens H.J."/>
        </authorList>
    </citation>
    <scope>NUCLEOTIDE SEQUENCE [LARGE SCALE GENOMIC DNA]</scope>
    <source>
        <strain evidence="2">WM2013NL</strain>
        <tissue evidence="2">Head and thorax</tissue>
    </source>
</reference>
<dbReference type="PANTHER" id="PTHR22954:SF3">
    <property type="entry name" value="PROTEIN CBG08539"/>
    <property type="match status" value="1"/>
</dbReference>
<dbReference type="AlphaFoldDB" id="A0A0L7KSY5"/>
<evidence type="ECO:0000313" key="2">
    <source>
        <dbReference type="EMBL" id="KOB66387.1"/>
    </source>
</evidence>
<evidence type="ECO:0000256" key="1">
    <source>
        <dbReference type="SAM" id="MobiDB-lite"/>
    </source>
</evidence>
<dbReference type="Pfam" id="PF03564">
    <property type="entry name" value="DUF1759"/>
    <property type="match status" value="1"/>
</dbReference>